<dbReference type="PATRIC" id="fig|1340486.4.peg.488"/>
<accession>S7YYX8</accession>
<comment type="caution">
    <text evidence="1">The sequence shown here is derived from an EMBL/GenBank/DDBJ whole genome shotgun (WGS) entry which is preliminary data.</text>
</comment>
<evidence type="ECO:0000313" key="1">
    <source>
        <dbReference type="EMBL" id="EPR96479.1"/>
    </source>
</evidence>
<dbReference type="Proteomes" id="UP000014973">
    <property type="component" value="Unassembled WGS sequence"/>
</dbReference>
<sequence>MKMPLSPYLATGDFYFPKNDEKALQFMEKVV</sequence>
<protein>
    <submittedName>
        <fullName evidence="1">Uncharacterized protein</fullName>
    </submittedName>
</protein>
<dbReference type="EMBL" id="ATAB01000002">
    <property type="protein sequence ID" value="EPR96479.1"/>
    <property type="molecule type" value="Genomic_DNA"/>
</dbReference>
<proteinExistence type="predicted"/>
<organism evidence="1 2">
    <name type="scientific">Streptococcus mitis 29/42</name>
    <dbReference type="NCBI Taxonomy" id="1340486"/>
    <lineage>
        <taxon>Bacteria</taxon>
        <taxon>Bacillati</taxon>
        <taxon>Bacillota</taxon>
        <taxon>Bacilli</taxon>
        <taxon>Lactobacillales</taxon>
        <taxon>Streptococcaceae</taxon>
        <taxon>Streptococcus</taxon>
        <taxon>Streptococcus mitis group</taxon>
    </lineage>
</organism>
<reference evidence="1 2" key="1">
    <citation type="submission" date="2013-06" db="EMBL/GenBank/DDBJ databases">
        <title>Genome sequencing of Streptococcus mitis strains.</title>
        <authorList>
            <person name="Ikryannikova L.N."/>
            <person name="Ilina E.N."/>
            <person name="Kostryukova E.S."/>
            <person name="Semashko T.A."/>
            <person name="Savinova T.A."/>
            <person name="Karpova I.Y."/>
            <person name="Larin A.K."/>
            <person name="Ischenko D.S."/>
            <person name="Dubovickaya V.A."/>
            <person name="Sidorenko S.V."/>
            <person name="Govorun V.M."/>
        </authorList>
    </citation>
    <scope>NUCLEOTIDE SEQUENCE [LARGE SCALE GENOMIC DNA]</scope>
    <source>
        <strain evidence="1 2">29/42</strain>
    </source>
</reference>
<gene>
    <name evidence="1" type="ORF">M060_02265</name>
</gene>
<evidence type="ECO:0000313" key="2">
    <source>
        <dbReference type="Proteomes" id="UP000014973"/>
    </source>
</evidence>
<name>S7YYX8_STRMT</name>
<dbReference type="AlphaFoldDB" id="S7YYX8"/>